<dbReference type="SMART" id="SM00829">
    <property type="entry name" value="PKS_ER"/>
    <property type="match status" value="1"/>
</dbReference>
<evidence type="ECO:0000259" key="3">
    <source>
        <dbReference type="SMART" id="SM00829"/>
    </source>
</evidence>
<comment type="caution">
    <text evidence="4">The sequence shown here is derived from an EMBL/GenBank/DDBJ whole genome shotgun (WGS) entry which is preliminary data.</text>
</comment>
<sequence length="338" mass="37069">MSYQHIQLRATGGPEQLQLVEEATLPQPGRGEARVRVLAAGAGFTDTIIRRGNYPGVRKKPPFTPGYDYVGVVDAIGDGVENLRIGQMVADMPVIGGYTQYLVRAADRLVPVPDDLDPALAVCMPLSYLTAWQMLKRVARVRGGERVLIHGASGAVGTALLELGQMLDLQMLGTSQAAKFAVLERYGCIPIDYRNDDFVAHAQAVGGVDIVLDAIGGAHWTRSMRCLRRGGRLIGYGAHNIARDDDSLPDVLLGFFKLFVWWKLRPDGRRTTFYNIQTRREKRPRDFADDLGELFGLLKDGSLSPLIAGRWPLADAAKIHTRIDAGEFTGKCVLLPFA</sequence>
<dbReference type="InterPro" id="IPR011032">
    <property type="entry name" value="GroES-like_sf"/>
</dbReference>
<dbReference type="GO" id="GO:0016651">
    <property type="term" value="F:oxidoreductase activity, acting on NAD(P)H"/>
    <property type="evidence" value="ECO:0007669"/>
    <property type="project" value="TreeGrafter"/>
</dbReference>
<dbReference type="Gene3D" id="3.40.50.720">
    <property type="entry name" value="NAD(P)-binding Rossmann-like Domain"/>
    <property type="match status" value="1"/>
</dbReference>
<dbReference type="PANTHER" id="PTHR48106:SF18">
    <property type="entry name" value="QUINONE OXIDOREDUCTASE PIG3"/>
    <property type="match status" value="1"/>
</dbReference>
<dbReference type="Pfam" id="PF08240">
    <property type="entry name" value="ADH_N"/>
    <property type="match status" value="1"/>
</dbReference>
<dbReference type="Gene3D" id="3.90.180.10">
    <property type="entry name" value="Medium-chain alcohol dehydrogenases, catalytic domain"/>
    <property type="match status" value="1"/>
</dbReference>
<gene>
    <name evidence="4" type="ORF">G7Y85_08065</name>
</gene>
<dbReference type="SUPFAM" id="SSF51735">
    <property type="entry name" value="NAD(P)-binding Rossmann-fold domains"/>
    <property type="match status" value="1"/>
</dbReference>
<evidence type="ECO:0000256" key="1">
    <source>
        <dbReference type="ARBA" id="ARBA00022857"/>
    </source>
</evidence>
<protein>
    <submittedName>
        <fullName evidence="4">Zinc-binding dehydrogenase</fullName>
    </submittedName>
</protein>
<dbReference type="Proteomes" id="UP000472676">
    <property type="component" value="Unassembled WGS sequence"/>
</dbReference>
<feature type="domain" description="Enoyl reductase (ER)" evidence="3">
    <location>
        <begin position="12"/>
        <end position="334"/>
    </location>
</feature>
<keyword evidence="2" id="KW-0560">Oxidoreductase</keyword>
<proteinExistence type="predicted"/>
<dbReference type="PANTHER" id="PTHR48106">
    <property type="entry name" value="QUINONE OXIDOREDUCTASE PIG3-RELATED"/>
    <property type="match status" value="1"/>
</dbReference>
<dbReference type="InterPro" id="IPR020843">
    <property type="entry name" value="ER"/>
</dbReference>
<name>A0A6M2BQ40_9GAMM</name>
<keyword evidence="1" id="KW-0521">NADP</keyword>
<dbReference type="InterPro" id="IPR036291">
    <property type="entry name" value="NAD(P)-bd_dom_sf"/>
</dbReference>
<reference evidence="4 5" key="1">
    <citation type="journal article" date="2014" name="Int. J. Syst. Evol. Microbiol.">
        <title>Solimonas terrae sp. nov., isolated from soil.</title>
        <authorList>
            <person name="Kim S.J."/>
            <person name="Moon J.Y."/>
            <person name="Weon H.Y."/>
            <person name="Ahn J.H."/>
            <person name="Chen W.M."/>
            <person name="Kwon S.W."/>
        </authorList>
    </citation>
    <scope>NUCLEOTIDE SEQUENCE [LARGE SCALE GENOMIC DNA]</scope>
    <source>
        <strain evidence="4 5">KIS83-12</strain>
    </source>
</reference>
<organism evidence="4 5">
    <name type="scientific">Solimonas terrae</name>
    <dbReference type="NCBI Taxonomy" id="1396819"/>
    <lineage>
        <taxon>Bacteria</taxon>
        <taxon>Pseudomonadati</taxon>
        <taxon>Pseudomonadota</taxon>
        <taxon>Gammaproteobacteria</taxon>
        <taxon>Nevskiales</taxon>
        <taxon>Nevskiaceae</taxon>
        <taxon>Solimonas</taxon>
    </lineage>
</organism>
<evidence type="ECO:0000256" key="2">
    <source>
        <dbReference type="ARBA" id="ARBA00023002"/>
    </source>
</evidence>
<dbReference type="InterPro" id="IPR013154">
    <property type="entry name" value="ADH-like_N"/>
</dbReference>
<evidence type="ECO:0000313" key="5">
    <source>
        <dbReference type="Proteomes" id="UP000472676"/>
    </source>
</evidence>
<dbReference type="RefSeq" id="WP_166254563.1">
    <property type="nucleotide sequence ID" value="NZ_JAAMOW010000003.1"/>
</dbReference>
<dbReference type="AlphaFoldDB" id="A0A6M2BQ40"/>
<dbReference type="CDD" id="cd08273">
    <property type="entry name" value="MDR8"/>
    <property type="match status" value="1"/>
</dbReference>
<keyword evidence="5" id="KW-1185">Reference proteome</keyword>
<dbReference type="GO" id="GO:0070402">
    <property type="term" value="F:NADPH binding"/>
    <property type="evidence" value="ECO:0007669"/>
    <property type="project" value="TreeGrafter"/>
</dbReference>
<dbReference type="EMBL" id="JAAMOW010000003">
    <property type="protein sequence ID" value="NGY04716.1"/>
    <property type="molecule type" value="Genomic_DNA"/>
</dbReference>
<dbReference type="Pfam" id="PF13602">
    <property type="entry name" value="ADH_zinc_N_2"/>
    <property type="match status" value="1"/>
</dbReference>
<evidence type="ECO:0000313" key="4">
    <source>
        <dbReference type="EMBL" id="NGY04716.1"/>
    </source>
</evidence>
<dbReference type="SUPFAM" id="SSF50129">
    <property type="entry name" value="GroES-like"/>
    <property type="match status" value="1"/>
</dbReference>
<accession>A0A6M2BQ40</accession>